<comment type="function">
    <text evidence="5">Toxic component of a toxin-antitoxin (TA) system. An RNase.</text>
</comment>
<comment type="similarity">
    <text evidence="5">Belongs to the PINc/VapC protein family.</text>
</comment>
<keyword evidence="2 5" id="KW-0540">Nuclease</keyword>
<dbReference type="CDD" id="cd09871">
    <property type="entry name" value="PIN_MtVapC28-VapC30-like"/>
    <property type="match status" value="1"/>
</dbReference>
<feature type="binding site" evidence="5">
    <location>
        <position position="104"/>
    </location>
    <ligand>
        <name>Mg(2+)</name>
        <dbReference type="ChEBI" id="CHEBI:18420"/>
    </ligand>
</feature>
<evidence type="ECO:0000256" key="2">
    <source>
        <dbReference type="ARBA" id="ARBA00022722"/>
    </source>
</evidence>
<dbReference type="InterPro" id="IPR002716">
    <property type="entry name" value="PIN_dom"/>
</dbReference>
<evidence type="ECO:0000256" key="4">
    <source>
        <dbReference type="ARBA" id="ARBA00022801"/>
    </source>
</evidence>
<keyword evidence="4 5" id="KW-0378">Hydrolase</keyword>
<dbReference type="OrthoDB" id="32625at2"/>
<protein>
    <recommendedName>
        <fullName evidence="5">Ribonuclease VapC</fullName>
        <shortName evidence="5">RNase VapC</shortName>
        <ecNumber evidence="5">3.1.-.-</ecNumber>
    </recommendedName>
    <alternativeName>
        <fullName evidence="5">Toxin VapC</fullName>
    </alternativeName>
</protein>
<dbReference type="SUPFAM" id="SSF88723">
    <property type="entry name" value="PIN domain-like"/>
    <property type="match status" value="1"/>
</dbReference>
<name>A0A255YTS7_9PROT</name>
<evidence type="ECO:0000259" key="6">
    <source>
        <dbReference type="Pfam" id="PF01850"/>
    </source>
</evidence>
<reference evidence="7 8" key="1">
    <citation type="submission" date="2017-07" db="EMBL/GenBank/DDBJ databases">
        <title>Niveispirillum cyanobacteriorum sp. nov., isolated from cyanobacterial aggregates in a eutrophic lake.</title>
        <authorList>
            <person name="Cai H."/>
        </authorList>
    </citation>
    <scope>NUCLEOTIDE SEQUENCE [LARGE SCALE GENOMIC DNA]</scope>
    <source>
        <strain evidence="8">TH1-14</strain>
    </source>
</reference>
<dbReference type="InterPro" id="IPR029060">
    <property type="entry name" value="PIN-like_dom_sf"/>
</dbReference>
<evidence type="ECO:0000256" key="1">
    <source>
        <dbReference type="ARBA" id="ARBA00022649"/>
    </source>
</evidence>
<dbReference type="HAMAP" id="MF_00265">
    <property type="entry name" value="VapC_Nob1"/>
    <property type="match status" value="1"/>
</dbReference>
<keyword evidence="1 5" id="KW-1277">Toxin-antitoxin system</keyword>
<dbReference type="GO" id="GO:0004540">
    <property type="term" value="F:RNA nuclease activity"/>
    <property type="evidence" value="ECO:0007669"/>
    <property type="project" value="InterPro"/>
</dbReference>
<evidence type="ECO:0000256" key="5">
    <source>
        <dbReference type="HAMAP-Rule" id="MF_00265"/>
    </source>
</evidence>
<keyword evidence="8" id="KW-1185">Reference proteome</keyword>
<keyword evidence="5" id="KW-0460">Magnesium</keyword>
<dbReference type="GO" id="GO:0000287">
    <property type="term" value="F:magnesium ion binding"/>
    <property type="evidence" value="ECO:0007669"/>
    <property type="project" value="UniProtKB-UniRule"/>
</dbReference>
<feature type="domain" description="PIN" evidence="6">
    <location>
        <begin position="5"/>
        <end position="129"/>
    </location>
</feature>
<proteinExistence type="inferred from homology"/>
<dbReference type="GO" id="GO:0016787">
    <property type="term" value="F:hydrolase activity"/>
    <property type="evidence" value="ECO:0007669"/>
    <property type="project" value="UniProtKB-KW"/>
</dbReference>
<dbReference type="EMBL" id="NOXU01000031">
    <property type="protein sequence ID" value="OYQ32623.1"/>
    <property type="molecule type" value="Genomic_DNA"/>
</dbReference>
<comment type="caution">
    <text evidence="7">The sequence shown here is derived from an EMBL/GenBank/DDBJ whole genome shotgun (WGS) entry which is preliminary data.</text>
</comment>
<sequence>MNAPIIVDSSALMAILLSEPDAETYTSAMAAAPALAMSAITMFEAQTVILRRLGQSMVERFNRMMALYPVAVHSFDDAQAMTAFEAYRQFGKGCGHPAQLNLCDCASYALARTLNAPLLFKGQDFIHTDIIAALPLLVPEAELSQ</sequence>
<dbReference type="Proteomes" id="UP000216998">
    <property type="component" value="Unassembled WGS sequence"/>
</dbReference>
<evidence type="ECO:0000256" key="3">
    <source>
        <dbReference type="ARBA" id="ARBA00022723"/>
    </source>
</evidence>
<dbReference type="GO" id="GO:0090729">
    <property type="term" value="F:toxin activity"/>
    <property type="evidence" value="ECO:0007669"/>
    <property type="project" value="UniProtKB-KW"/>
</dbReference>
<feature type="binding site" evidence="5">
    <location>
        <position position="8"/>
    </location>
    <ligand>
        <name>Mg(2+)</name>
        <dbReference type="ChEBI" id="CHEBI:18420"/>
    </ligand>
</feature>
<dbReference type="Gene3D" id="3.40.50.1010">
    <property type="entry name" value="5'-nuclease"/>
    <property type="match status" value="1"/>
</dbReference>
<dbReference type="RefSeq" id="WP_094457657.1">
    <property type="nucleotide sequence ID" value="NZ_NOXU01000031.1"/>
</dbReference>
<comment type="cofactor">
    <cofactor evidence="5">
        <name>Mg(2+)</name>
        <dbReference type="ChEBI" id="CHEBI:18420"/>
    </cofactor>
</comment>
<dbReference type="Pfam" id="PF01850">
    <property type="entry name" value="PIN"/>
    <property type="match status" value="1"/>
</dbReference>
<dbReference type="EC" id="3.1.-.-" evidence="5"/>
<evidence type="ECO:0000313" key="7">
    <source>
        <dbReference type="EMBL" id="OYQ32623.1"/>
    </source>
</evidence>
<accession>A0A255YTS7</accession>
<keyword evidence="3 5" id="KW-0479">Metal-binding</keyword>
<dbReference type="AlphaFoldDB" id="A0A255YTS7"/>
<keyword evidence="5" id="KW-0800">Toxin</keyword>
<organism evidence="7 8">
    <name type="scientific">Niveispirillum lacus</name>
    <dbReference type="NCBI Taxonomy" id="1981099"/>
    <lineage>
        <taxon>Bacteria</taxon>
        <taxon>Pseudomonadati</taxon>
        <taxon>Pseudomonadota</taxon>
        <taxon>Alphaproteobacteria</taxon>
        <taxon>Rhodospirillales</taxon>
        <taxon>Azospirillaceae</taxon>
        <taxon>Niveispirillum</taxon>
    </lineage>
</organism>
<evidence type="ECO:0000313" key="8">
    <source>
        <dbReference type="Proteomes" id="UP000216998"/>
    </source>
</evidence>
<gene>
    <name evidence="5" type="primary">vapC</name>
    <name evidence="7" type="ORF">CHU95_17765</name>
</gene>
<dbReference type="InterPro" id="IPR022907">
    <property type="entry name" value="VapC_family"/>
</dbReference>